<feature type="transmembrane region" description="Helical" evidence="1">
    <location>
        <begin position="31"/>
        <end position="49"/>
    </location>
</feature>
<keyword evidence="1" id="KW-1133">Transmembrane helix</keyword>
<evidence type="ECO:0000313" key="2">
    <source>
        <dbReference type="EMBL" id="SVB24556.1"/>
    </source>
</evidence>
<accession>A0A382CEP8</accession>
<dbReference type="EMBL" id="UINC01034154">
    <property type="protein sequence ID" value="SVB24556.1"/>
    <property type="molecule type" value="Genomic_DNA"/>
</dbReference>
<evidence type="ECO:0000256" key="1">
    <source>
        <dbReference type="SAM" id="Phobius"/>
    </source>
</evidence>
<dbReference type="AlphaFoldDB" id="A0A382CEP8"/>
<keyword evidence="1" id="KW-0472">Membrane</keyword>
<keyword evidence="1" id="KW-0812">Transmembrane</keyword>
<feature type="transmembrane region" description="Helical" evidence="1">
    <location>
        <begin position="222"/>
        <end position="243"/>
    </location>
</feature>
<gene>
    <name evidence="2" type="ORF">METZ01_LOCUS177410</name>
</gene>
<evidence type="ECO:0008006" key="3">
    <source>
        <dbReference type="Google" id="ProtNLM"/>
    </source>
</evidence>
<dbReference type="InterPro" id="IPR018650">
    <property type="entry name" value="STSV1_Orf64"/>
</dbReference>
<organism evidence="2">
    <name type="scientific">marine metagenome</name>
    <dbReference type="NCBI Taxonomy" id="408172"/>
    <lineage>
        <taxon>unclassified sequences</taxon>
        <taxon>metagenomes</taxon>
        <taxon>ecological metagenomes</taxon>
    </lineage>
</organism>
<reference evidence="2" key="1">
    <citation type="submission" date="2018-05" db="EMBL/GenBank/DDBJ databases">
        <authorList>
            <person name="Lanie J.A."/>
            <person name="Ng W.-L."/>
            <person name="Kazmierczak K.M."/>
            <person name="Andrzejewski T.M."/>
            <person name="Davidsen T.M."/>
            <person name="Wayne K.J."/>
            <person name="Tettelin H."/>
            <person name="Glass J.I."/>
            <person name="Rusch D."/>
            <person name="Podicherti R."/>
            <person name="Tsui H.-C.T."/>
            <person name="Winkler M.E."/>
        </authorList>
    </citation>
    <scope>NUCLEOTIDE SEQUENCE</scope>
</reference>
<feature type="transmembrane region" description="Helical" evidence="1">
    <location>
        <begin position="184"/>
        <end position="210"/>
    </location>
</feature>
<dbReference type="Pfam" id="PF09852">
    <property type="entry name" value="DUF2079"/>
    <property type="match status" value="1"/>
</dbReference>
<protein>
    <recommendedName>
        <fullName evidence="3">DUF2079 domain-containing protein</fullName>
    </recommendedName>
</protein>
<proteinExistence type="predicted"/>
<sequence length="497" mass="53912">VVTTVTEMRRRLDINLLRWQARIDAPAVDRSLPWVVSSILGLILLLLALSRYQDLGVGAQLGHYLQAVHLMAAGRPPVVSELGVDVFAIQASWLFWPVSWLARVFPPAETMLTVQSVALALGVVPLWRIARGPANLRSGAAGALVVAYALHPSIHNLNLSGFHPEALALPALMAAYLAGHRGRWWILAVLVAVVVAARADLGLAVFALGLVLVTEDRRRPGWLTAGFGVAWFSVMAFGVQPALGDGSYPHLMAFADFGDSVGDVLLGMLADPVELAGDLLARASFEKLLLLVGPVLFLPLVRPRYLIPLFPLVALYLIADVPDDGFGNPQQDVAAVVLVFVAATWALMRIGTSGISRVMVDRRVLAVLMLTAAVFFVRDAASSPYEEPWAWGRRDAVDLARVASTGWVGDQARVLAAPAVYPLLAERETAYVLHLGEPTTPDATMVAGVDVLVFDGNDLNWFRSEIRDFEDGMVELDFGRRYESEGIQVWIRRPGSG</sequence>
<feature type="non-terminal residue" evidence="2">
    <location>
        <position position="1"/>
    </location>
</feature>
<feature type="transmembrane region" description="Helical" evidence="1">
    <location>
        <begin position="333"/>
        <end position="352"/>
    </location>
</feature>
<name>A0A382CEP8_9ZZZZ</name>